<gene>
    <name evidence="2" type="ORF">B0H16DRAFT_512696</name>
</gene>
<evidence type="ECO:0000256" key="1">
    <source>
        <dbReference type="SAM" id="MobiDB-lite"/>
    </source>
</evidence>
<accession>A0AAD7MF92</accession>
<dbReference type="AlphaFoldDB" id="A0AAD7MF92"/>
<feature type="compositionally biased region" description="Polar residues" evidence="1">
    <location>
        <begin position="49"/>
        <end position="58"/>
    </location>
</feature>
<organism evidence="2 3">
    <name type="scientific">Mycena metata</name>
    <dbReference type="NCBI Taxonomy" id="1033252"/>
    <lineage>
        <taxon>Eukaryota</taxon>
        <taxon>Fungi</taxon>
        <taxon>Dikarya</taxon>
        <taxon>Basidiomycota</taxon>
        <taxon>Agaricomycotina</taxon>
        <taxon>Agaricomycetes</taxon>
        <taxon>Agaricomycetidae</taxon>
        <taxon>Agaricales</taxon>
        <taxon>Marasmiineae</taxon>
        <taxon>Mycenaceae</taxon>
        <taxon>Mycena</taxon>
    </lineage>
</organism>
<protein>
    <submittedName>
        <fullName evidence="2">Uncharacterized protein</fullName>
    </submittedName>
</protein>
<dbReference type="Proteomes" id="UP001215598">
    <property type="component" value="Unassembled WGS sequence"/>
</dbReference>
<dbReference type="EMBL" id="JARKIB010000318">
    <property type="protein sequence ID" value="KAJ7714864.1"/>
    <property type="molecule type" value="Genomic_DNA"/>
</dbReference>
<proteinExistence type="predicted"/>
<evidence type="ECO:0000313" key="2">
    <source>
        <dbReference type="EMBL" id="KAJ7714864.1"/>
    </source>
</evidence>
<feature type="region of interest" description="Disordered" evidence="1">
    <location>
        <begin position="49"/>
        <end position="69"/>
    </location>
</feature>
<comment type="caution">
    <text evidence="2">The sequence shown here is derived from an EMBL/GenBank/DDBJ whole genome shotgun (WGS) entry which is preliminary data.</text>
</comment>
<reference evidence="2" key="1">
    <citation type="submission" date="2023-03" db="EMBL/GenBank/DDBJ databases">
        <title>Massive genome expansion in bonnet fungi (Mycena s.s.) driven by repeated elements and novel gene families across ecological guilds.</title>
        <authorList>
            <consortium name="Lawrence Berkeley National Laboratory"/>
            <person name="Harder C.B."/>
            <person name="Miyauchi S."/>
            <person name="Viragh M."/>
            <person name="Kuo A."/>
            <person name="Thoen E."/>
            <person name="Andreopoulos B."/>
            <person name="Lu D."/>
            <person name="Skrede I."/>
            <person name="Drula E."/>
            <person name="Henrissat B."/>
            <person name="Morin E."/>
            <person name="Kohler A."/>
            <person name="Barry K."/>
            <person name="LaButti K."/>
            <person name="Morin E."/>
            <person name="Salamov A."/>
            <person name="Lipzen A."/>
            <person name="Mereny Z."/>
            <person name="Hegedus B."/>
            <person name="Baldrian P."/>
            <person name="Stursova M."/>
            <person name="Weitz H."/>
            <person name="Taylor A."/>
            <person name="Grigoriev I.V."/>
            <person name="Nagy L.G."/>
            <person name="Martin F."/>
            <person name="Kauserud H."/>
        </authorList>
    </citation>
    <scope>NUCLEOTIDE SEQUENCE</scope>
    <source>
        <strain evidence="2">CBHHK182m</strain>
    </source>
</reference>
<evidence type="ECO:0000313" key="3">
    <source>
        <dbReference type="Proteomes" id="UP001215598"/>
    </source>
</evidence>
<name>A0AAD7MF92_9AGAR</name>
<keyword evidence="3" id="KW-1185">Reference proteome</keyword>
<sequence length="181" mass="20485">MDPTFWWHFHDEPPLKPSCARRPDECRVRRRRPHARWGRLFGGIPMTVRTPSQATSYPQAEPVPHSSAPPSCAMGSTFWWYSHDKPPLKLRRARRPNECRVRRRRLHARWTRHPGGISMTSPLSSQVVPAGRTNAAFVGAALMRNGVDILVVFPEGSRIPSQAVLCPKAERVPHSSAPPHL</sequence>